<dbReference type="PANTHER" id="PTHR11630:SF47">
    <property type="entry name" value="DNA HELICASE MCM8"/>
    <property type="match status" value="1"/>
</dbReference>
<keyword evidence="4" id="KW-1185">Reference proteome</keyword>
<dbReference type="InterPro" id="IPR058767">
    <property type="entry name" value="MCM8_N"/>
</dbReference>
<name>A0AAV8XF53_9CUCU</name>
<dbReference type="InterPro" id="IPR031327">
    <property type="entry name" value="MCM"/>
</dbReference>
<dbReference type="Pfam" id="PF26065">
    <property type="entry name" value="MCM8_N"/>
    <property type="match status" value="1"/>
</dbReference>
<dbReference type="Gene3D" id="2.40.50.140">
    <property type="entry name" value="Nucleic acid-binding proteins"/>
    <property type="match status" value="1"/>
</dbReference>
<proteinExistence type="predicted"/>
<dbReference type="InterPro" id="IPR012340">
    <property type="entry name" value="NA-bd_OB-fold"/>
</dbReference>
<evidence type="ECO:0008006" key="5">
    <source>
        <dbReference type="Google" id="ProtNLM"/>
    </source>
</evidence>
<comment type="caution">
    <text evidence="3">The sequence shown here is derived from an EMBL/GenBank/DDBJ whole genome shotgun (WGS) entry which is preliminary data.</text>
</comment>
<protein>
    <recommendedName>
        <fullName evidence="5">MCM OB domain-containing protein</fullName>
    </recommendedName>
</protein>
<dbReference type="AlphaFoldDB" id="A0AAV8XF53"/>
<dbReference type="PANTHER" id="PTHR11630">
    <property type="entry name" value="DNA REPLICATION LICENSING FACTOR MCM FAMILY MEMBER"/>
    <property type="match status" value="1"/>
</dbReference>
<sequence length="211" mass="23765">MGLAMHQFILNHNKRKAEEQEESIIEEKDVPIIRPRLINHEPILQLKTLKVNYYGKLVSIKGTVIKAGHVKVVCQYMAFSCGTCAGTQLVKQVDGVYSLPTSCPTKGCRSESARIPRTLECELTEDLVKSCIPGDDVTITGIIKVRDVHSNYGKNKQHTIFNLYMEAVSINNYKQQNKGSHTISEGITFNMNDYYLIQLAEKEHATDVYTS</sequence>
<evidence type="ECO:0000313" key="4">
    <source>
        <dbReference type="Proteomes" id="UP001162162"/>
    </source>
</evidence>
<dbReference type="GO" id="GO:0003697">
    <property type="term" value="F:single-stranded DNA binding"/>
    <property type="evidence" value="ECO:0007669"/>
    <property type="project" value="TreeGrafter"/>
</dbReference>
<dbReference type="GO" id="GO:0017116">
    <property type="term" value="F:single-stranded DNA helicase activity"/>
    <property type="evidence" value="ECO:0007669"/>
    <property type="project" value="TreeGrafter"/>
</dbReference>
<dbReference type="GO" id="GO:0042555">
    <property type="term" value="C:MCM complex"/>
    <property type="evidence" value="ECO:0007669"/>
    <property type="project" value="TreeGrafter"/>
</dbReference>
<dbReference type="Pfam" id="PF17207">
    <property type="entry name" value="MCM_OB"/>
    <property type="match status" value="1"/>
</dbReference>
<organism evidence="3 4">
    <name type="scientific">Aromia moschata</name>
    <dbReference type="NCBI Taxonomy" id="1265417"/>
    <lineage>
        <taxon>Eukaryota</taxon>
        <taxon>Metazoa</taxon>
        <taxon>Ecdysozoa</taxon>
        <taxon>Arthropoda</taxon>
        <taxon>Hexapoda</taxon>
        <taxon>Insecta</taxon>
        <taxon>Pterygota</taxon>
        <taxon>Neoptera</taxon>
        <taxon>Endopterygota</taxon>
        <taxon>Coleoptera</taxon>
        <taxon>Polyphaga</taxon>
        <taxon>Cucujiformia</taxon>
        <taxon>Chrysomeloidea</taxon>
        <taxon>Cerambycidae</taxon>
        <taxon>Cerambycinae</taxon>
        <taxon>Callichromatini</taxon>
        <taxon>Aromia</taxon>
    </lineage>
</organism>
<dbReference type="SUPFAM" id="SSF50249">
    <property type="entry name" value="Nucleic acid-binding proteins"/>
    <property type="match status" value="1"/>
</dbReference>
<evidence type="ECO:0000259" key="1">
    <source>
        <dbReference type="Pfam" id="PF17207"/>
    </source>
</evidence>
<dbReference type="InterPro" id="IPR033762">
    <property type="entry name" value="MCM_OB"/>
</dbReference>
<feature type="domain" description="MCM8 N-terminal" evidence="2">
    <location>
        <begin position="1"/>
        <end position="40"/>
    </location>
</feature>
<dbReference type="Proteomes" id="UP001162162">
    <property type="component" value="Unassembled WGS sequence"/>
</dbReference>
<feature type="domain" description="MCM OB" evidence="1">
    <location>
        <begin position="46"/>
        <end position="111"/>
    </location>
</feature>
<dbReference type="GO" id="GO:0005634">
    <property type="term" value="C:nucleus"/>
    <property type="evidence" value="ECO:0007669"/>
    <property type="project" value="TreeGrafter"/>
</dbReference>
<evidence type="ECO:0000259" key="2">
    <source>
        <dbReference type="Pfam" id="PF26065"/>
    </source>
</evidence>
<gene>
    <name evidence="3" type="ORF">NQ318_023107</name>
</gene>
<dbReference type="GO" id="GO:0005524">
    <property type="term" value="F:ATP binding"/>
    <property type="evidence" value="ECO:0007669"/>
    <property type="project" value="InterPro"/>
</dbReference>
<reference evidence="3" key="1">
    <citation type="journal article" date="2023" name="Insect Mol. Biol.">
        <title>Genome sequencing provides insights into the evolution of gene families encoding plant cell wall-degrading enzymes in longhorned beetles.</title>
        <authorList>
            <person name="Shin N.R."/>
            <person name="Okamura Y."/>
            <person name="Kirsch R."/>
            <person name="Pauchet Y."/>
        </authorList>
    </citation>
    <scope>NUCLEOTIDE SEQUENCE</scope>
    <source>
        <strain evidence="3">AMC_N1</strain>
    </source>
</reference>
<accession>A0AAV8XF53</accession>
<evidence type="ECO:0000313" key="3">
    <source>
        <dbReference type="EMBL" id="KAJ8937576.1"/>
    </source>
</evidence>
<dbReference type="EMBL" id="JAPWTK010000641">
    <property type="protein sequence ID" value="KAJ8937576.1"/>
    <property type="molecule type" value="Genomic_DNA"/>
</dbReference>